<evidence type="ECO:0000256" key="6">
    <source>
        <dbReference type="ARBA" id="ARBA00022989"/>
    </source>
</evidence>
<gene>
    <name evidence="10" type="ORF">WQQ_29890</name>
</gene>
<protein>
    <recommendedName>
        <fullName evidence="12">Permease YjgP/YjgQ family protein</fullName>
    </recommendedName>
</protein>
<evidence type="ECO:0000256" key="1">
    <source>
        <dbReference type="ARBA" id="ARBA00002265"/>
    </source>
</evidence>
<feature type="transmembrane region" description="Helical" evidence="9">
    <location>
        <begin position="64"/>
        <end position="81"/>
    </location>
</feature>
<evidence type="ECO:0000256" key="5">
    <source>
        <dbReference type="ARBA" id="ARBA00022692"/>
    </source>
</evidence>
<dbReference type="PANTHER" id="PTHR33529">
    <property type="entry name" value="SLR0882 PROTEIN-RELATED"/>
    <property type="match status" value="1"/>
</dbReference>
<dbReference type="OrthoDB" id="9792188at2"/>
<feature type="transmembrane region" description="Helical" evidence="9">
    <location>
        <begin position="14"/>
        <end position="33"/>
    </location>
</feature>
<evidence type="ECO:0000256" key="3">
    <source>
        <dbReference type="ARBA" id="ARBA00007725"/>
    </source>
</evidence>
<keyword evidence="7 9" id="KW-0472">Membrane</keyword>
<feature type="transmembrane region" description="Helical" evidence="9">
    <location>
        <begin position="273"/>
        <end position="294"/>
    </location>
</feature>
<dbReference type="GO" id="GO:0043190">
    <property type="term" value="C:ATP-binding cassette (ABC) transporter complex"/>
    <property type="evidence" value="ECO:0007669"/>
    <property type="project" value="TreeGrafter"/>
</dbReference>
<organism evidence="10 11">
    <name type="scientific">Hydrocarboniphaga effusa AP103</name>
    <dbReference type="NCBI Taxonomy" id="1172194"/>
    <lineage>
        <taxon>Bacteria</taxon>
        <taxon>Pseudomonadati</taxon>
        <taxon>Pseudomonadota</taxon>
        <taxon>Gammaproteobacteria</taxon>
        <taxon>Nevskiales</taxon>
        <taxon>Nevskiaceae</taxon>
        <taxon>Hydrocarboniphaga</taxon>
    </lineage>
</organism>
<evidence type="ECO:0000256" key="7">
    <source>
        <dbReference type="ARBA" id="ARBA00023136"/>
    </source>
</evidence>
<evidence type="ECO:0000256" key="4">
    <source>
        <dbReference type="ARBA" id="ARBA00022475"/>
    </source>
</evidence>
<evidence type="ECO:0000313" key="10">
    <source>
        <dbReference type="EMBL" id="EIT69407.1"/>
    </source>
</evidence>
<dbReference type="PANTHER" id="PTHR33529:SF2">
    <property type="entry name" value="LIPOPOLYSACCHARIDE EXPORT SYSTEM PERMEASE PROTEIN LPTG"/>
    <property type="match status" value="1"/>
</dbReference>
<dbReference type="AlphaFoldDB" id="I7ZCK1"/>
<comment type="subunit">
    <text evidence="8">Component of the lipopolysaccharide transport and assembly complex. The LptBFG transporter is composed of two ATP-binding proteins (LptB) and two transmembrane proteins (LptF and LptG).</text>
</comment>
<proteinExistence type="inferred from homology"/>
<dbReference type="EMBL" id="AKGD01000002">
    <property type="protein sequence ID" value="EIT69407.1"/>
    <property type="molecule type" value="Genomic_DNA"/>
</dbReference>
<dbReference type="RefSeq" id="WP_007185930.1">
    <property type="nucleotide sequence ID" value="NZ_AKGD01000002.1"/>
</dbReference>
<feature type="transmembrane region" description="Helical" evidence="9">
    <location>
        <begin position="101"/>
        <end position="120"/>
    </location>
</feature>
<dbReference type="STRING" id="1172194.WQQ_29890"/>
<comment type="subcellular location">
    <subcellularLocation>
        <location evidence="2">Cell membrane</location>
        <topology evidence="2">Multi-pass membrane protein</topology>
    </subcellularLocation>
</comment>
<dbReference type="InterPro" id="IPR005495">
    <property type="entry name" value="LptG/LptF_permease"/>
</dbReference>
<evidence type="ECO:0000256" key="2">
    <source>
        <dbReference type="ARBA" id="ARBA00004651"/>
    </source>
</evidence>
<name>I7ZCK1_9GAMM</name>
<evidence type="ECO:0000256" key="9">
    <source>
        <dbReference type="SAM" id="Phobius"/>
    </source>
</evidence>
<accession>I7ZCK1</accession>
<feature type="transmembrane region" description="Helical" evidence="9">
    <location>
        <begin position="306"/>
        <end position="325"/>
    </location>
</feature>
<comment type="similarity">
    <text evidence="3">Belongs to the LptF/LptG family.</text>
</comment>
<keyword evidence="5 9" id="KW-0812">Transmembrane</keyword>
<evidence type="ECO:0000313" key="11">
    <source>
        <dbReference type="Proteomes" id="UP000003704"/>
    </source>
</evidence>
<keyword evidence="4" id="KW-1003">Cell membrane</keyword>
<dbReference type="GO" id="GO:0015920">
    <property type="term" value="P:lipopolysaccharide transport"/>
    <property type="evidence" value="ECO:0007669"/>
    <property type="project" value="TreeGrafter"/>
</dbReference>
<feature type="transmembrane region" description="Helical" evidence="9">
    <location>
        <begin position="337"/>
        <end position="355"/>
    </location>
</feature>
<dbReference type="Pfam" id="PF03739">
    <property type="entry name" value="LptF_LptG"/>
    <property type="match status" value="1"/>
</dbReference>
<evidence type="ECO:0000256" key="8">
    <source>
        <dbReference type="ARBA" id="ARBA00026081"/>
    </source>
</evidence>
<evidence type="ECO:0008006" key="12">
    <source>
        <dbReference type="Google" id="ProtNLM"/>
    </source>
</evidence>
<sequence>MSFGGPLAGYLRRLLLAQVIGIAIALTALLQMLELLDVTTDILKRKLGVVGVLHYAALRLPTEFTLALPLAMLVGSLFTYYTLARNHELVAIRASGLRLRWVVGTLLPVAVGLAAIQFVVSDRVVPVTEASLANWWAASELPDEDDERKESNRLWFRTQDGLTAVERTSSNGRMLQGVTIYLRDEQGQYAGRKTAREAQWSDRSWRLRDVSSLRLFDDHAERAANAEENWQTNLRPSDLGQDSAQLPLSSTALLGVLAGRRVGDRPASYYRTVLYKAYLAPFTLAIMLLLALPATRSVQRGGEGGGMLLLALGTGLGFTLTVGLLGSLGQGGRLPPFFAAIVPLLLFGGLGLSWLHRYDKL</sequence>
<dbReference type="Proteomes" id="UP000003704">
    <property type="component" value="Unassembled WGS sequence"/>
</dbReference>
<keyword evidence="11" id="KW-1185">Reference proteome</keyword>
<comment type="caution">
    <text evidence="10">The sequence shown here is derived from an EMBL/GenBank/DDBJ whole genome shotgun (WGS) entry which is preliminary data.</text>
</comment>
<comment type="function">
    <text evidence="1">Part of the ABC transporter complex LptBFG involved in the translocation of lipopolysaccharide (LPS) from the inner membrane to the outer membrane.</text>
</comment>
<keyword evidence="6 9" id="KW-1133">Transmembrane helix</keyword>
<reference evidence="10 11" key="1">
    <citation type="journal article" date="2012" name="J. Bacteriol.">
        <title>Genome Sequence of n-Alkane-Degrading Hydrocarboniphaga effusa Strain AP103T (ATCC BAA-332T).</title>
        <authorList>
            <person name="Chang H.K."/>
            <person name="Zylstra G.J."/>
            <person name="Chae J.C."/>
        </authorList>
    </citation>
    <scope>NUCLEOTIDE SEQUENCE [LARGE SCALE GENOMIC DNA]</scope>
    <source>
        <strain evidence="10 11">AP103</strain>
    </source>
</reference>